<organism evidence="1 2">
    <name type="scientific">Candidatus Terrybacteria bacterium RIFCSPHIGHO2_01_FULL_48_17</name>
    <dbReference type="NCBI Taxonomy" id="1802362"/>
    <lineage>
        <taxon>Bacteria</taxon>
        <taxon>Candidatus Terryibacteriota</taxon>
    </lineage>
</organism>
<accession>A0A1G2PH92</accession>
<evidence type="ECO:0000313" key="2">
    <source>
        <dbReference type="Proteomes" id="UP000177629"/>
    </source>
</evidence>
<comment type="caution">
    <text evidence="1">The sequence shown here is derived from an EMBL/GenBank/DDBJ whole genome shotgun (WGS) entry which is preliminary data.</text>
</comment>
<proteinExistence type="predicted"/>
<reference evidence="1 2" key="1">
    <citation type="journal article" date="2016" name="Nat. Commun.">
        <title>Thousands of microbial genomes shed light on interconnected biogeochemical processes in an aquifer system.</title>
        <authorList>
            <person name="Anantharaman K."/>
            <person name="Brown C.T."/>
            <person name="Hug L.A."/>
            <person name="Sharon I."/>
            <person name="Castelle C.J."/>
            <person name="Probst A.J."/>
            <person name="Thomas B.C."/>
            <person name="Singh A."/>
            <person name="Wilkins M.J."/>
            <person name="Karaoz U."/>
            <person name="Brodie E.L."/>
            <person name="Williams K.H."/>
            <person name="Hubbard S.S."/>
            <person name="Banfield J.F."/>
        </authorList>
    </citation>
    <scope>NUCLEOTIDE SEQUENCE [LARGE SCALE GENOMIC DNA]</scope>
</reference>
<dbReference type="STRING" id="1802362.A2806_01295"/>
<gene>
    <name evidence="1" type="ORF">A2806_01295</name>
</gene>
<evidence type="ECO:0000313" key="1">
    <source>
        <dbReference type="EMBL" id="OHA47718.1"/>
    </source>
</evidence>
<evidence type="ECO:0008006" key="3">
    <source>
        <dbReference type="Google" id="ProtNLM"/>
    </source>
</evidence>
<dbReference type="EMBL" id="MHSS01000014">
    <property type="protein sequence ID" value="OHA47718.1"/>
    <property type="molecule type" value="Genomic_DNA"/>
</dbReference>
<dbReference type="AlphaFoldDB" id="A0A1G2PH92"/>
<sequence length="75" mass="9205">MVHVVRKDRETSGSLIRRFTKRVQETGVILQAKKTKFFTRQKSRNQRRNSALRREELRRQHEWLEKLGKLNEEER</sequence>
<dbReference type="Proteomes" id="UP000177629">
    <property type="component" value="Unassembled WGS sequence"/>
</dbReference>
<protein>
    <recommendedName>
        <fullName evidence="3">30S ribosomal protein S21</fullName>
    </recommendedName>
</protein>
<name>A0A1G2PH92_9BACT</name>